<keyword evidence="3" id="KW-0210">Decarboxylase</keyword>
<gene>
    <name evidence="8" type="ORF">OE88DRAFT_1715176</name>
</gene>
<comment type="similarity">
    <text evidence="2 7">Belongs to the group II decarboxylase family.</text>
</comment>
<dbReference type="PANTHER" id="PTHR11999:SF70">
    <property type="entry name" value="MIP05841P"/>
    <property type="match status" value="1"/>
</dbReference>
<dbReference type="GO" id="GO:0019752">
    <property type="term" value="P:carboxylic acid metabolic process"/>
    <property type="evidence" value="ECO:0007669"/>
    <property type="project" value="InterPro"/>
</dbReference>
<evidence type="ECO:0000256" key="4">
    <source>
        <dbReference type="ARBA" id="ARBA00022898"/>
    </source>
</evidence>
<evidence type="ECO:0000256" key="6">
    <source>
        <dbReference type="PIRSR" id="PIRSR602129-50"/>
    </source>
</evidence>
<dbReference type="InterPro" id="IPR015424">
    <property type="entry name" value="PyrdxlP-dep_Trfase"/>
</dbReference>
<dbReference type="InterPro" id="IPR015421">
    <property type="entry name" value="PyrdxlP-dep_Trfase_major"/>
</dbReference>
<dbReference type="PANTHER" id="PTHR11999">
    <property type="entry name" value="GROUP II PYRIDOXAL-5-PHOSPHATE DECARBOXYLASE"/>
    <property type="match status" value="1"/>
</dbReference>
<sequence>MPLDIEEFRKAGYKAIDRICEYYYSLQDKSVVSQVQPGYLREALPEEAPEHGEDFDAIQDDYQKLIVPGLTHWQHPSFFAYFPTACTFEGMLGDLYASSATNPGFNWSCSPACTELEAVVMDWSAKLLGLSPEFYNTSGIGGGVMMTTASDSALTAIVAARSRHIRTHPGTPLDKLVIYVTSQTHSLGLKAGLVLGLQVRVLDVKAEDNFAVRGESVKKAIEEDRESGREPFVLVATVGTTSSGAVDRIDEIGTVLREYPNIWLHVDAAWAGMTLSCPEYRETARLEAINNYATSFCTNFHKWGLVNFDASTLWVRERTLLTDALDITPEFLRTKHGDEGTVIDYRNWHLGLGRRFRSLKVWFVLRSWGVEGVRGYIRKCIALNDIFASAIRSSPDFELVTPPSFALTVFRLSPSTLTPQPLSLESLNDLNRLFYTRLSKRHDLLLTQTQLNGVFCIRFAVGAARTEEADVRRAVDVIREEATLAASAWQEVKATG</sequence>
<accession>A0A5C3MME0</accession>
<dbReference type="GO" id="GO:0016831">
    <property type="term" value="F:carboxy-lyase activity"/>
    <property type="evidence" value="ECO:0007669"/>
    <property type="project" value="UniProtKB-KW"/>
</dbReference>
<keyword evidence="4 6" id="KW-0663">Pyridoxal phosphate</keyword>
<dbReference type="Pfam" id="PF00282">
    <property type="entry name" value="Pyridoxal_deC"/>
    <property type="match status" value="1"/>
</dbReference>
<dbReference type="PROSITE" id="PS00392">
    <property type="entry name" value="DDC_GAD_HDC_YDC"/>
    <property type="match status" value="1"/>
</dbReference>
<keyword evidence="5 7" id="KW-0456">Lyase</keyword>
<evidence type="ECO:0000256" key="1">
    <source>
        <dbReference type="ARBA" id="ARBA00001933"/>
    </source>
</evidence>
<dbReference type="GO" id="GO:0006520">
    <property type="term" value="P:amino acid metabolic process"/>
    <property type="evidence" value="ECO:0007669"/>
    <property type="project" value="InterPro"/>
</dbReference>
<dbReference type="AlphaFoldDB" id="A0A5C3MME0"/>
<evidence type="ECO:0000256" key="7">
    <source>
        <dbReference type="RuleBase" id="RU000382"/>
    </source>
</evidence>
<feature type="modified residue" description="N6-(pyridoxal phosphate)lysine" evidence="6">
    <location>
        <position position="302"/>
    </location>
</feature>
<dbReference type="Gene3D" id="1.20.1340.10">
    <property type="entry name" value="dopa decarboxylase, N-terminal domain"/>
    <property type="match status" value="1"/>
</dbReference>
<keyword evidence="9" id="KW-1185">Reference proteome</keyword>
<dbReference type="EMBL" id="ML213535">
    <property type="protein sequence ID" value="TFK45883.1"/>
    <property type="molecule type" value="Genomic_DNA"/>
</dbReference>
<evidence type="ECO:0000313" key="9">
    <source>
        <dbReference type="Proteomes" id="UP000305948"/>
    </source>
</evidence>
<dbReference type="InterPro" id="IPR010977">
    <property type="entry name" value="Aromatic_deC"/>
</dbReference>
<dbReference type="GO" id="GO:0005737">
    <property type="term" value="C:cytoplasm"/>
    <property type="evidence" value="ECO:0007669"/>
    <property type="project" value="TreeGrafter"/>
</dbReference>
<dbReference type="InterPro" id="IPR021115">
    <property type="entry name" value="Pyridoxal-P_BS"/>
</dbReference>
<dbReference type="InterPro" id="IPR002129">
    <property type="entry name" value="PyrdxlP-dep_de-COase"/>
</dbReference>
<evidence type="ECO:0000256" key="5">
    <source>
        <dbReference type="ARBA" id="ARBA00023239"/>
    </source>
</evidence>
<name>A0A5C3MME0_9AGAM</name>
<dbReference type="Gene3D" id="3.90.1150.10">
    <property type="entry name" value="Aspartate Aminotransferase, domain 1"/>
    <property type="match status" value="1"/>
</dbReference>
<evidence type="ECO:0000256" key="2">
    <source>
        <dbReference type="ARBA" id="ARBA00009533"/>
    </source>
</evidence>
<organism evidence="8 9">
    <name type="scientific">Heliocybe sulcata</name>
    <dbReference type="NCBI Taxonomy" id="5364"/>
    <lineage>
        <taxon>Eukaryota</taxon>
        <taxon>Fungi</taxon>
        <taxon>Dikarya</taxon>
        <taxon>Basidiomycota</taxon>
        <taxon>Agaricomycotina</taxon>
        <taxon>Agaricomycetes</taxon>
        <taxon>Gloeophyllales</taxon>
        <taxon>Gloeophyllaceae</taxon>
        <taxon>Heliocybe</taxon>
    </lineage>
</organism>
<evidence type="ECO:0000256" key="3">
    <source>
        <dbReference type="ARBA" id="ARBA00022793"/>
    </source>
</evidence>
<dbReference type="Proteomes" id="UP000305948">
    <property type="component" value="Unassembled WGS sequence"/>
</dbReference>
<proteinExistence type="inferred from homology"/>
<dbReference type="SUPFAM" id="SSF53383">
    <property type="entry name" value="PLP-dependent transferases"/>
    <property type="match status" value="1"/>
</dbReference>
<dbReference type="OrthoDB" id="639767at2759"/>
<dbReference type="STRING" id="5364.A0A5C3MME0"/>
<evidence type="ECO:0008006" key="10">
    <source>
        <dbReference type="Google" id="ProtNLM"/>
    </source>
</evidence>
<dbReference type="Gene3D" id="3.40.640.10">
    <property type="entry name" value="Type I PLP-dependent aspartate aminotransferase-like (Major domain)"/>
    <property type="match status" value="1"/>
</dbReference>
<evidence type="ECO:0000313" key="8">
    <source>
        <dbReference type="EMBL" id="TFK45883.1"/>
    </source>
</evidence>
<protein>
    <recommendedName>
        <fullName evidence="10">Aromatic-L-amino-acid decarboxylase</fullName>
    </recommendedName>
</protein>
<comment type="cofactor">
    <cofactor evidence="1 6 7">
        <name>pyridoxal 5'-phosphate</name>
        <dbReference type="ChEBI" id="CHEBI:597326"/>
    </cofactor>
</comment>
<reference evidence="8 9" key="1">
    <citation type="journal article" date="2019" name="Nat. Ecol. Evol.">
        <title>Megaphylogeny resolves global patterns of mushroom evolution.</title>
        <authorList>
            <person name="Varga T."/>
            <person name="Krizsan K."/>
            <person name="Foldi C."/>
            <person name="Dima B."/>
            <person name="Sanchez-Garcia M."/>
            <person name="Sanchez-Ramirez S."/>
            <person name="Szollosi G.J."/>
            <person name="Szarkandi J.G."/>
            <person name="Papp V."/>
            <person name="Albert L."/>
            <person name="Andreopoulos W."/>
            <person name="Angelini C."/>
            <person name="Antonin V."/>
            <person name="Barry K.W."/>
            <person name="Bougher N.L."/>
            <person name="Buchanan P."/>
            <person name="Buyck B."/>
            <person name="Bense V."/>
            <person name="Catcheside P."/>
            <person name="Chovatia M."/>
            <person name="Cooper J."/>
            <person name="Damon W."/>
            <person name="Desjardin D."/>
            <person name="Finy P."/>
            <person name="Geml J."/>
            <person name="Haridas S."/>
            <person name="Hughes K."/>
            <person name="Justo A."/>
            <person name="Karasinski D."/>
            <person name="Kautmanova I."/>
            <person name="Kiss B."/>
            <person name="Kocsube S."/>
            <person name="Kotiranta H."/>
            <person name="LaButti K.M."/>
            <person name="Lechner B.E."/>
            <person name="Liimatainen K."/>
            <person name="Lipzen A."/>
            <person name="Lukacs Z."/>
            <person name="Mihaltcheva S."/>
            <person name="Morgado L.N."/>
            <person name="Niskanen T."/>
            <person name="Noordeloos M.E."/>
            <person name="Ohm R.A."/>
            <person name="Ortiz-Santana B."/>
            <person name="Ovrebo C."/>
            <person name="Racz N."/>
            <person name="Riley R."/>
            <person name="Savchenko A."/>
            <person name="Shiryaev A."/>
            <person name="Soop K."/>
            <person name="Spirin V."/>
            <person name="Szebenyi C."/>
            <person name="Tomsovsky M."/>
            <person name="Tulloss R.E."/>
            <person name="Uehling J."/>
            <person name="Grigoriev I.V."/>
            <person name="Vagvolgyi C."/>
            <person name="Papp T."/>
            <person name="Martin F.M."/>
            <person name="Miettinen O."/>
            <person name="Hibbett D.S."/>
            <person name="Nagy L.G."/>
        </authorList>
    </citation>
    <scope>NUCLEOTIDE SEQUENCE [LARGE SCALE GENOMIC DNA]</scope>
    <source>
        <strain evidence="8 9">OMC1185</strain>
    </source>
</reference>
<dbReference type="PRINTS" id="PR00800">
    <property type="entry name" value="YHDCRBOXLASE"/>
</dbReference>
<dbReference type="InterPro" id="IPR015422">
    <property type="entry name" value="PyrdxlP-dep_Trfase_small"/>
</dbReference>
<dbReference type="GO" id="GO:0030170">
    <property type="term" value="F:pyridoxal phosphate binding"/>
    <property type="evidence" value="ECO:0007669"/>
    <property type="project" value="InterPro"/>
</dbReference>